<evidence type="ECO:0000256" key="5">
    <source>
        <dbReference type="SAM" id="MobiDB-lite"/>
    </source>
</evidence>
<feature type="domain" description="Major facilitator superfamily (MFS) profile" evidence="7">
    <location>
        <begin position="144"/>
        <end position="583"/>
    </location>
</feature>
<feature type="transmembrane region" description="Helical" evidence="6">
    <location>
        <begin position="481"/>
        <end position="508"/>
    </location>
</feature>
<keyword evidence="3 6" id="KW-1133">Transmembrane helix</keyword>
<keyword evidence="9" id="KW-1185">Reference proteome</keyword>
<organism evidence="8 9">
    <name type="scientific">Aspergillus sclerotioniger CBS 115572</name>
    <dbReference type="NCBI Taxonomy" id="1450535"/>
    <lineage>
        <taxon>Eukaryota</taxon>
        <taxon>Fungi</taxon>
        <taxon>Dikarya</taxon>
        <taxon>Ascomycota</taxon>
        <taxon>Pezizomycotina</taxon>
        <taxon>Eurotiomycetes</taxon>
        <taxon>Eurotiomycetidae</taxon>
        <taxon>Eurotiales</taxon>
        <taxon>Aspergillaceae</taxon>
        <taxon>Aspergillus</taxon>
        <taxon>Aspergillus subgen. Circumdati</taxon>
    </lineage>
</organism>
<dbReference type="PANTHER" id="PTHR23502">
    <property type="entry name" value="MAJOR FACILITATOR SUPERFAMILY"/>
    <property type="match status" value="1"/>
</dbReference>
<evidence type="ECO:0000313" key="9">
    <source>
        <dbReference type="Proteomes" id="UP000246702"/>
    </source>
</evidence>
<accession>A0A317XFY6</accession>
<dbReference type="GeneID" id="37111764"/>
<sequence>MARVFSNSAIGVILRLVSGGRLFTPREYRRDFTLPPPYQLAASNALAQQQQQQSPEKTAPSADGSTLFNQALPRDDPVKEIDGIQDVTLPTPAPTPPSSSSLQSPSSSWIEPEVMPDGTILVDWYSPDDPDNPHNWSFAAKLLVYVEVNLFTFLVFMAAAIVAADEGQIQDIFGVSRTVSSLGLALYVLGYGMGPMIWSPMSEVPEVGRNPPYVISVTIFLILAVPTALVNNVPGFLILRYLQGFFGSPGLATGGASLADVTAIKNLPYGLYIWGMCSIAGPAIAPTISGFSVPVKGWHWAMWEILWAAALCFVMLLFLPETSGPAIMHLRAKRLRKLTGNPAFRSRSEIQTQNATAMQIAYEALVIPWKVNALDPAVLFTTVYIGLVYAIFYSYFEVLPLVYQDIYHMNLGQLGLIFLSCVVSSLLLIPFYYAFVHFSLNKAFRRGEFPHPEHRLVPAIVGSVLIPAGLFLFAWTSRASIHWIVPTIGLVIEVAGMSLVLQCIFSYLSVAYMTYSASLFAMNDLARASLAFAAILWSGPLYDRLGVARGTTLLAGLTVGCIVGVLVLYWFGPSLRKRSRFAG</sequence>
<protein>
    <submittedName>
        <fullName evidence="8">Cycloheximide resistance protein</fullName>
    </submittedName>
</protein>
<reference evidence="8 9" key="1">
    <citation type="submission" date="2016-12" db="EMBL/GenBank/DDBJ databases">
        <title>The genomes of Aspergillus section Nigri reveals drivers in fungal speciation.</title>
        <authorList>
            <consortium name="DOE Joint Genome Institute"/>
            <person name="Vesth T.C."/>
            <person name="Nybo J."/>
            <person name="Theobald S."/>
            <person name="Brandl J."/>
            <person name="Frisvad J.C."/>
            <person name="Nielsen K.F."/>
            <person name="Lyhne E.K."/>
            <person name="Kogle M.E."/>
            <person name="Kuo A."/>
            <person name="Riley R."/>
            <person name="Clum A."/>
            <person name="Nolan M."/>
            <person name="Lipzen A."/>
            <person name="Salamov A."/>
            <person name="Henrissat B."/>
            <person name="Wiebenga A."/>
            <person name="De Vries R.P."/>
            <person name="Grigoriev I.V."/>
            <person name="Mortensen U.H."/>
            <person name="Andersen M.R."/>
            <person name="Baker S.E."/>
        </authorList>
    </citation>
    <scope>NUCLEOTIDE SEQUENCE [LARGE SCALE GENOMIC DNA]</scope>
    <source>
        <strain evidence="8 9">CBS 115572</strain>
    </source>
</reference>
<evidence type="ECO:0000256" key="4">
    <source>
        <dbReference type="ARBA" id="ARBA00023136"/>
    </source>
</evidence>
<evidence type="ECO:0000256" key="2">
    <source>
        <dbReference type="ARBA" id="ARBA00022692"/>
    </source>
</evidence>
<keyword evidence="4 6" id="KW-0472">Membrane</keyword>
<evidence type="ECO:0000256" key="1">
    <source>
        <dbReference type="ARBA" id="ARBA00004141"/>
    </source>
</evidence>
<dbReference type="SUPFAM" id="SSF103473">
    <property type="entry name" value="MFS general substrate transporter"/>
    <property type="match status" value="1"/>
</dbReference>
<keyword evidence="2 6" id="KW-0812">Transmembrane</keyword>
<dbReference type="InterPro" id="IPR020846">
    <property type="entry name" value="MFS_dom"/>
</dbReference>
<feature type="transmembrane region" description="Helical" evidence="6">
    <location>
        <begin position="213"/>
        <end position="231"/>
    </location>
</feature>
<feature type="compositionally biased region" description="Low complexity" evidence="5">
    <location>
        <begin position="98"/>
        <end position="108"/>
    </location>
</feature>
<dbReference type="InterPro" id="IPR011701">
    <property type="entry name" value="MFS"/>
</dbReference>
<dbReference type="RefSeq" id="XP_025472839.1">
    <property type="nucleotide sequence ID" value="XM_025609621.1"/>
</dbReference>
<feature type="compositionally biased region" description="Low complexity" evidence="5">
    <location>
        <begin position="43"/>
        <end position="54"/>
    </location>
</feature>
<feature type="transmembrane region" description="Helical" evidence="6">
    <location>
        <begin position="456"/>
        <end position="475"/>
    </location>
</feature>
<feature type="transmembrane region" description="Helical" evidence="6">
    <location>
        <begin position="377"/>
        <end position="396"/>
    </location>
</feature>
<dbReference type="GO" id="GO:1990961">
    <property type="term" value="P:xenobiotic detoxification by transmembrane export across the plasma membrane"/>
    <property type="evidence" value="ECO:0007669"/>
    <property type="project" value="TreeGrafter"/>
</dbReference>
<dbReference type="Gene3D" id="1.20.1250.20">
    <property type="entry name" value="MFS general substrate transporter like domains"/>
    <property type="match status" value="1"/>
</dbReference>
<proteinExistence type="predicted"/>
<dbReference type="Pfam" id="PF07690">
    <property type="entry name" value="MFS_1"/>
    <property type="match status" value="1"/>
</dbReference>
<name>A0A317XFY6_9EURO</name>
<dbReference type="STRING" id="1450535.A0A317XFY6"/>
<dbReference type="CDD" id="cd17323">
    <property type="entry name" value="MFS_Tpo1_MDR_like"/>
    <property type="match status" value="1"/>
</dbReference>
<dbReference type="OrthoDB" id="3357846at2759"/>
<gene>
    <name evidence="8" type="ORF">BO94DRAFT_507564</name>
</gene>
<feature type="transmembrane region" description="Helical" evidence="6">
    <location>
        <begin position="184"/>
        <end position="201"/>
    </location>
</feature>
<feature type="transmembrane region" description="Helical" evidence="6">
    <location>
        <begin position="305"/>
        <end position="328"/>
    </location>
</feature>
<evidence type="ECO:0000256" key="3">
    <source>
        <dbReference type="ARBA" id="ARBA00022989"/>
    </source>
</evidence>
<comment type="caution">
    <text evidence="8">The sequence shown here is derived from an EMBL/GenBank/DDBJ whole genome shotgun (WGS) entry which is preliminary data.</text>
</comment>
<evidence type="ECO:0000259" key="7">
    <source>
        <dbReference type="PROSITE" id="PS50850"/>
    </source>
</evidence>
<feature type="region of interest" description="Disordered" evidence="5">
    <location>
        <begin position="43"/>
        <end position="71"/>
    </location>
</feature>
<feature type="transmembrane region" description="Helical" evidence="6">
    <location>
        <begin position="416"/>
        <end position="435"/>
    </location>
</feature>
<feature type="transmembrane region" description="Helical" evidence="6">
    <location>
        <begin position="142"/>
        <end position="164"/>
    </location>
</feature>
<feature type="transmembrane region" description="Helical" evidence="6">
    <location>
        <begin position="271"/>
        <end position="293"/>
    </location>
</feature>
<feature type="transmembrane region" description="Helical" evidence="6">
    <location>
        <begin position="551"/>
        <end position="571"/>
    </location>
</feature>
<dbReference type="InterPro" id="IPR036259">
    <property type="entry name" value="MFS_trans_sf"/>
</dbReference>
<evidence type="ECO:0000256" key="6">
    <source>
        <dbReference type="SAM" id="Phobius"/>
    </source>
</evidence>
<comment type="subcellular location">
    <subcellularLocation>
        <location evidence="1">Membrane</location>
        <topology evidence="1">Multi-pass membrane protein</topology>
    </subcellularLocation>
</comment>
<evidence type="ECO:0000313" key="8">
    <source>
        <dbReference type="EMBL" id="PWY96078.1"/>
    </source>
</evidence>
<dbReference type="GO" id="GO:0005886">
    <property type="term" value="C:plasma membrane"/>
    <property type="evidence" value="ECO:0007669"/>
    <property type="project" value="TreeGrafter"/>
</dbReference>
<dbReference type="Proteomes" id="UP000246702">
    <property type="component" value="Unassembled WGS sequence"/>
</dbReference>
<dbReference type="AlphaFoldDB" id="A0A317XFY6"/>
<dbReference type="PROSITE" id="PS50850">
    <property type="entry name" value="MFS"/>
    <property type="match status" value="1"/>
</dbReference>
<dbReference type="EMBL" id="MSFK01000002">
    <property type="protein sequence ID" value="PWY96078.1"/>
    <property type="molecule type" value="Genomic_DNA"/>
</dbReference>
<feature type="region of interest" description="Disordered" evidence="5">
    <location>
        <begin position="86"/>
        <end position="109"/>
    </location>
</feature>
<feature type="transmembrane region" description="Helical" evidence="6">
    <location>
        <begin position="520"/>
        <end position="539"/>
    </location>
</feature>
<feature type="transmembrane region" description="Helical" evidence="6">
    <location>
        <begin position="237"/>
        <end position="259"/>
    </location>
</feature>
<dbReference type="GO" id="GO:0015244">
    <property type="term" value="F:fluconazole transmembrane transporter activity"/>
    <property type="evidence" value="ECO:0007669"/>
    <property type="project" value="TreeGrafter"/>
</dbReference>
<dbReference type="PANTHER" id="PTHR23502:SF23">
    <property type="entry name" value="FLUCONAZOLE RESISTANCE PROTEIN 1"/>
    <property type="match status" value="1"/>
</dbReference>